<evidence type="ECO:0000313" key="1">
    <source>
        <dbReference type="EMBL" id="HIT85142.1"/>
    </source>
</evidence>
<protein>
    <submittedName>
        <fullName evidence="1">Uncharacterized protein</fullName>
    </submittedName>
</protein>
<comment type="caution">
    <text evidence="1">The sequence shown here is derived from an EMBL/GenBank/DDBJ whole genome shotgun (WGS) entry which is preliminary data.</text>
</comment>
<name>A0A9D1KR16_9FIRM</name>
<dbReference type="Gene3D" id="3.30.70.890">
    <property type="entry name" value="GHMP kinase, C-terminal domain"/>
    <property type="match status" value="1"/>
</dbReference>
<proteinExistence type="predicted"/>
<dbReference type="EMBL" id="DVLU01000040">
    <property type="protein sequence ID" value="HIT85142.1"/>
    <property type="molecule type" value="Genomic_DNA"/>
</dbReference>
<dbReference type="InterPro" id="IPR036554">
    <property type="entry name" value="GHMP_kinase_C_sf"/>
</dbReference>
<organism evidence="1 2">
    <name type="scientific">Candidatus Ornithomonoglobus intestinigallinarum</name>
    <dbReference type="NCBI Taxonomy" id="2840894"/>
    <lineage>
        <taxon>Bacteria</taxon>
        <taxon>Bacillati</taxon>
        <taxon>Bacillota</taxon>
        <taxon>Clostridia</taxon>
        <taxon>Candidatus Ornithomonoglobus</taxon>
    </lineage>
</organism>
<reference evidence="1" key="1">
    <citation type="submission" date="2020-10" db="EMBL/GenBank/DDBJ databases">
        <authorList>
            <person name="Gilroy R."/>
        </authorList>
    </citation>
    <scope>NUCLEOTIDE SEQUENCE</scope>
    <source>
        <strain evidence="1">CHK181-108</strain>
    </source>
</reference>
<evidence type="ECO:0000313" key="2">
    <source>
        <dbReference type="Proteomes" id="UP000824165"/>
    </source>
</evidence>
<accession>A0A9D1KR16</accession>
<dbReference type="AlphaFoldDB" id="A0A9D1KR16"/>
<reference evidence="1" key="2">
    <citation type="journal article" date="2021" name="PeerJ">
        <title>Extensive microbial diversity within the chicken gut microbiome revealed by metagenomics and culture.</title>
        <authorList>
            <person name="Gilroy R."/>
            <person name="Ravi A."/>
            <person name="Getino M."/>
            <person name="Pursley I."/>
            <person name="Horton D.L."/>
            <person name="Alikhan N.F."/>
            <person name="Baker D."/>
            <person name="Gharbi K."/>
            <person name="Hall N."/>
            <person name="Watson M."/>
            <person name="Adriaenssens E.M."/>
            <person name="Foster-Nyarko E."/>
            <person name="Jarju S."/>
            <person name="Secka A."/>
            <person name="Antonio M."/>
            <person name="Oren A."/>
            <person name="Chaudhuri R.R."/>
            <person name="La Ragione R."/>
            <person name="Hildebrand F."/>
            <person name="Pallen M.J."/>
        </authorList>
    </citation>
    <scope>NUCLEOTIDE SEQUENCE</scope>
    <source>
        <strain evidence="1">CHK181-108</strain>
    </source>
</reference>
<dbReference type="SUPFAM" id="SSF55060">
    <property type="entry name" value="GHMP Kinase, C-terminal domain"/>
    <property type="match status" value="1"/>
</dbReference>
<gene>
    <name evidence="1" type="ORF">IAA60_04450</name>
</gene>
<sequence>MDIALMKQDFYKRFSGGEGYLRAEKCGLLCTLLGFPRIKGALSLTYPLSVGVTGLCRPTGSDSLNLESTGSDVSLTRRVKNGGILPEGAHLTGGQILLNNDIPEYFNSSAETSCCTVKCVMSMNNFPEYDKTAAAASCCGRDNIKPYLALLNARPGYCIRSERLKTELLPLPLSGFRLVSIQPAKRSAGEKDFAEIEHEFERLRSFYPHLTSLSELTQQELDAARHRLKSKTVYRRMCMILRDNERIRAVSEPLRRCRTSELFNMMNQSSKDLLRLWEPDTKRAVMLRSVLELEGVRAARLWSSGVIAAVYEERTDYIISAAEAALGRTSGDEIKFCVSS</sequence>
<dbReference type="Proteomes" id="UP000824165">
    <property type="component" value="Unassembled WGS sequence"/>
</dbReference>